<dbReference type="AlphaFoldDB" id="A0A8S9LLP7"/>
<dbReference type="EMBL" id="QGKW02000276">
    <property type="protein sequence ID" value="KAF2606448.1"/>
    <property type="molecule type" value="Genomic_DNA"/>
</dbReference>
<feature type="region of interest" description="Disordered" evidence="1">
    <location>
        <begin position="189"/>
        <end position="213"/>
    </location>
</feature>
<evidence type="ECO:0000313" key="3">
    <source>
        <dbReference type="Proteomes" id="UP000712281"/>
    </source>
</evidence>
<protein>
    <submittedName>
        <fullName evidence="2">Uncharacterized protein</fullName>
    </submittedName>
</protein>
<accession>A0A8S9LLP7</accession>
<organism evidence="2 3">
    <name type="scientific">Brassica cretica</name>
    <name type="common">Mustard</name>
    <dbReference type="NCBI Taxonomy" id="69181"/>
    <lineage>
        <taxon>Eukaryota</taxon>
        <taxon>Viridiplantae</taxon>
        <taxon>Streptophyta</taxon>
        <taxon>Embryophyta</taxon>
        <taxon>Tracheophyta</taxon>
        <taxon>Spermatophyta</taxon>
        <taxon>Magnoliopsida</taxon>
        <taxon>eudicotyledons</taxon>
        <taxon>Gunneridae</taxon>
        <taxon>Pentapetalae</taxon>
        <taxon>rosids</taxon>
        <taxon>malvids</taxon>
        <taxon>Brassicales</taxon>
        <taxon>Brassicaceae</taxon>
        <taxon>Brassiceae</taxon>
        <taxon>Brassica</taxon>
    </lineage>
</organism>
<sequence>MPRVGLIDSLGEENDGGEKISFKAWAKFSCALIVEVKQIFGSSPPLRRTCVSVGLLLEDELNRWWFSSSTKYRNDDLKRNRDRVIEEDELQVKPLQDKITQLFRLVLLLPQALPLAMDQERRGRFVINKDEKSNTSNTFVFDMCHVFVVAPLFNLLNTFLSPLSYHLDLIISNLTWVNTDKIETEFRLQSDRRRQQQHRQEDLREISERSRYR</sequence>
<evidence type="ECO:0000313" key="2">
    <source>
        <dbReference type="EMBL" id="KAF2606448.1"/>
    </source>
</evidence>
<gene>
    <name evidence="2" type="ORF">F2Q68_00046654</name>
</gene>
<evidence type="ECO:0000256" key="1">
    <source>
        <dbReference type="SAM" id="MobiDB-lite"/>
    </source>
</evidence>
<name>A0A8S9LLP7_BRACR</name>
<comment type="caution">
    <text evidence="2">The sequence shown here is derived from an EMBL/GenBank/DDBJ whole genome shotgun (WGS) entry which is preliminary data.</text>
</comment>
<proteinExistence type="predicted"/>
<reference evidence="2" key="1">
    <citation type="submission" date="2019-12" db="EMBL/GenBank/DDBJ databases">
        <title>Genome sequencing and annotation of Brassica cretica.</title>
        <authorList>
            <person name="Studholme D.J."/>
            <person name="Sarris P.F."/>
        </authorList>
    </citation>
    <scope>NUCLEOTIDE SEQUENCE</scope>
    <source>
        <strain evidence="2">PFS-001/15</strain>
        <tissue evidence="2">Leaf</tissue>
    </source>
</reference>
<dbReference type="Proteomes" id="UP000712281">
    <property type="component" value="Unassembled WGS sequence"/>
</dbReference>